<organism evidence="1 2">
    <name type="scientific">Rhizobium lusitanum</name>
    <dbReference type="NCBI Taxonomy" id="293958"/>
    <lineage>
        <taxon>Bacteria</taxon>
        <taxon>Pseudomonadati</taxon>
        <taxon>Pseudomonadota</taxon>
        <taxon>Alphaproteobacteria</taxon>
        <taxon>Hyphomicrobiales</taxon>
        <taxon>Rhizobiaceae</taxon>
        <taxon>Rhizobium/Agrobacterium group</taxon>
        <taxon>Rhizobium</taxon>
    </lineage>
</organism>
<evidence type="ECO:0000313" key="2">
    <source>
        <dbReference type="Proteomes" id="UP000565576"/>
    </source>
</evidence>
<gene>
    <name evidence="1" type="ORF">GGD46_002152</name>
</gene>
<name>A0A7X0IQF4_9HYPH</name>
<protein>
    <submittedName>
        <fullName evidence="1">Uncharacterized protein</fullName>
    </submittedName>
</protein>
<dbReference type="AlphaFoldDB" id="A0A7X0IQF4"/>
<reference evidence="1 2" key="1">
    <citation type="submission" date="2020-08" db="EMBL/GenBank/DDBJ databases">
        <title>Genomic Encyclopedia of Type Strains, Phase IV (KMG-V): Genome sequencing to study the core and pangenomes of soil and plant-associated prokaryotes.</title>
        <authorList>
            <person name="Whitman W."/>
        </authorList>
    </citation>
    <scope>NUCLEOTIDE SEQUENCE [LARGE SCALE GENOMIC DNA]</scope>
    <source>
        <strain evidence="1 2">SEMIA 4060</strain>
    </source>
</reference>
<sequence length="215" mass="22317">MAVSYPYSLPAFADLLKISSIVWDIQRNDELSGSGDGRVWQAELAPPLWTGTVTLSDMYNAEAKQIAARIRKLHGAQEALFLYDPLSKYPQADPDGTKLGSAAVSVAALGADNASLSLKGLPAGYRLTVGDKLQVGYGGARSAFLEVSETVGADGQGVTPVFGVFPHLPAGFAAGLGVTLLLPACKCLVMPGSHNPGTASGPITSGATFKIIQKK</sequence>
<accession>A0A7X0IQF4</accession>
<dbReference type="EMBL" id="JACHBG010000004">
    <property type="protein sequence ID" value="MBB6484872.1"/>
    <property type="molecule type" value="Genomic_DNA"/>
</dbReference>
<dbReference type="Proteomes" id="UP000565576">
    <property type="component" value="Unassembled WGS sequence"/>
</dbReference>
<dbReference type="RefSeq" id="WP_184703719.1">
    <property type="nucleotide sequence ID" value="NZ_JACHBG010000004.1"/>
</dbReference>
<evidence type="ECO:0000313" key="1">
    <source>
        <dbReference type="EMBL" id="MBB6484872.1"/>
    </source>
</evidence>
<comment type="caution">
    <text evidence="1">The sequence shown here is derived from an EMBL/GenBank/DDBJ whole genome shotgun (WGS) entry which is preliminary data.</text>
</comment>
<proteinExistence type="predicted"/>